<feature type="zinc finger region" description="C3H1-type" evidence="5">
    <location>
        <begin position="20"/>
        <end position="47"/>
    </location>
</feature>
<evidence type="ECO:0000259" key="6">
    <source>
        <dbReference type="PROSITE" id="PS50103"/>
    </source>
</evidence>
<sequence length="96" mass="11201">MTSSQAIVSKKLHSPEYNEKYKTELCRNWQNGFCSFNGKCVFAHGKEELREKYLTTSDEKFMQITDSAHKSPSPLTTKKRLPVFVELSKRLFYESD</sequence>
<evidence type="ECO:0000256" key="1">
    <source>
        <dbReference type="ARBA" id="ARBA00022723"/>
    </source>
</evidence>
<dbReference type="SMART" id="SM00356">
    <property type="entry name" value="ZnF_C3H1"/>
    <property type="match status" value="1"/>
</dbReference>
<evidence type="ECO:0000256" key="3">
    <source>
        <dbReference type="ARBA" id="ARBA00022771"/>
    </source>
</evidence>
<dbReference type="GO" id="GO:0003729">
    <property type="term" value="F:mRNA binding"/>
    <property type="evidence" value="ECO:0007669"/>
    <property type="project" value="InterPro"/>
</dbReference>
<dbReference type="InterPro" id="IPR045877">
    <property type="entry name" value="ZFP36-like"/>
</dbReference>
<dbReference type="InterPro" id="IPR000571">
    <property type="entry name" value="Znf_CCCH"/>
</dbReference>
<gene>
    <name evidence="7" type="ORF">SteCoe_11658</name>
</gene>
<reference evidence="7 8" key="1">
    <citation type="submission" date="2016-11" db="EMBL/GenBank/DDBJ databases">
        <title>The macronuclear genome of Stentor coeruleus: a giant cell with tiny introns.</title>
        <authorList>
            <person name="Slabodnick M."/>
            <person name="Ruby J.G."/>
            <person name="Reiff S.B."/>
            <person name="Swart E.C."/>
            <person name="Gosai S."/>
            <person name="Prabakaran S."/>
            <person name="Witkowska E."/>
            <person name="Larue G.E."/>
            <person name="Fisher S."/>
            <person name="Freeman R.M."/>
            <person name="Gunawardena J."/>
            <person name="Chu W."/>
            <person name="Stover N.A."/>
            <person name="Gregory B.D."/>
            <person name="Nowacki M."/>
            <person name="Derisi J."/>
            <person name="Roy S.W."/>
            <person name="Marshall W.F."/>
            <person name="Sood P."/>
        </authorList>
    </citation>
    <scope>NUCLEOTIDE SEQUENCE [LARGE SCALE GENOMIC DNA]</scope>
    <source>
        <strain evidence="7">WM001</strain>
    </source>
</reference>
<dbReference type="PANTHER" id="PTHR12547">
    <property type="entry name" value="CCCH ZINC FINGER/TIS11-RELATED"/>
    <property type="match status" value="1"/>
</dbReference>
<keyword evidence="4 5" id="KW-0862">Zinc</keyword>
<dbReference type="PANTHER" id="PTHR12547:SF18">
    <property type="entry name" value="PROTEIN TIS11"/>
    <property type="match status" value="1"/>
</dbReference>
<dbReference type="Gene3D" id="4.10.1000.10">
    <property type="entry name" value="Zinc finger, CCCH-type"/>
    <property type="match status" value="1"/>
</dbReference>
<dbReference type="Proteomes" id="UP000187209">
    <property type="component" value="Unassembled WGS sequence"/>
</dbReference>
<dbReference type="GO" id="GO:0051252">
    <property type="term" value="P:regulation of RNA metabolic process"/>
    <property type="evidence" value="ECO:0007669"/>
    <property type="project" value="UniProtKB-ARBA"/>
</dbReference>
<name>A0A1R2CCR6_9CILI</name>
<keyword evidence="3 5" id="KW-0863">Zinc-finger</keyword>
<dbReference type="AlphaFoldDB" id="A0A1R2CCR6"/>
<dbReference type="OrthoDB" id="430732at2759"/>
<dbReference type="PROSITE" id="PS50103">
    <property type="entry name" value="ZF_C3H1"/>
    <property type="match status" value="1"/>
</dbReference>
<dbReference type="InterPro" id="IPR036855">
    <property type="entry name" value="Znf_CCCH_sf"/>
</dbReference>
<dbReference type="GO" id="GO:0008270">
    <property type="term" value="F:zinc ion binding"/>
    <property type="evidence" value="ECO:0007669"/>
    <property type="project" value="UniProtKB-KW"/>
</dbReference>
<dbReference type="SUPFAM" id="SSF90229">
    <property type="entry name" value="CCCH zinc finger"/>
    <property type="match status" value="1"/>
</dbReference>
<keyword evidence="2" id="KW-0677">Repeat</keyword>
<protein>
    <recommendedName>
        <fullName evidence="6">C3H1-type domain-containing protein</fullName>
    </recommendedName>
</protein>
<dbReference type="EMBL" id="MPUH01000195">
    <property type="protein sequence ID" value="OMJ86801.1"/>
    <property type="molecule type" value="Genomic_DNA"/>
</dbReference>
<evidence type="ECO:0000256" key="2">
    <source>
        <dbReference type="ARBA" id="ARBA00022737"/>
    </source>
</evidence>
<organism evidence="7 8">
    <name type="scientific">Stentor coeruleus</name>
    <dbReference type="NCBI Taxonomy" id="5963"/>
    <lineage>
        <taxon>Eukaryota</taxon>
        <taxon>Sar</taxon>
        <taxon>Alveolata</taxon>
        <taxon>Ciliophora</taxon>
        <taxon>Postciliodesmatophora</taxon>
        <taxon>Heterotrichea</taxon>
        <taxon>Heterotrichida</taxon>
        <taxon>Stentoridae</taxon>
        <taxon>Stentor</taxon>
    </lineage>
</organism>
<evidence type="ECO:0000313" key="7">
    <source>
        <dbReference type="EMBL" id="OMJ86801.1"/>
    </source>
</evidence>
<proteinExistence type="predicted"/>
<evidence type="ECO:0000313" key="8">
    <source>
        <dbReference type="Proteomes" id="UP000187209"/>
    </source>
</evidence>
<accession>A0A1R2CCR6</accession>
<evidence type="ECO:0000256" key="4">
    <source>
        <dbReference type="ARBA" id="ARBA00022833"/>
    </source>
</evidence>
<keyword evidence="1 5" id="KW-0479">Metal-binding</keyword>
<dbReference type="FunFam" id="4.10.1000.10:FF:000003">
    <property type="entry name" value="Zinc finger CCCH domain-containing protein"/>
    <property type="match status" value="1"/>
</dbReference>
<dbReference type="GO" id="GO:0010468">
    <property type="term" value="P:regulation of gene expression"/>
    <property type="evidence" value="ECO:0007669"/>
    <property type="project" value="UniProtKB-ARBA"/>
</dbReference>
<keyword evidence="8" id="KW-1185">Reference proteome</keyword>
<feature type="domain" description="C3H1-type" evidence="6">
    <location>
        <begin position="20"/>
        <end position="47"/>
    </location>
</feature>
<comment type="caution">
    <text evidence="7">The sequence shown here is derived from an EMBL/GenBank/DDBJ whole genome shotgun (WGS) entry which is preliminary data.</text>
</comment>
<dbReference type="Pfam" id="PF00642">
    <property type="entry name" value="zf-CCCH"/>
    <property type="match status" value="1"/>
</dbReference>
<evidence type="ECO:0000256" key="5">
    <source>
        <dbReference type="PROSITE-ProRule" id="PRU00723"/>
    </source>
</evidence>